<evidence type="ECO:0000313" key="2">
    <source>
        <dbReference type="EMBL" id="ALH06706.1"/>
    </source>
</evidence>
<sequence>MAAVDIPRMGLLSAVVASAAITGIGLYSGFKHGIWTACACYALGPDGLSTFSSAPVFPTYVPAALGVSTIGLSGFAEFTVATSLFGLTYTIGALIGGSLVGTPNVLLPFGVGFVLLRLMFS</sequence>
<dbReference type="Proteomes" id="UP000319438">
    <property type="component" value="Segment"/>
</dbReference>
<protein>
    <submittedName>
        <fullName evidence="2">Uncharacterized protein</fullName>
    </submittedName>
</protein>
<proteinExistence type="predicted"/>
<accession>A0A0N9PLP6</accession>
<feature type="transmembrane region" description="Helical" evidence="1">
    <location>
        <begin position="63"/>
        <end position="87"/>
    </location>
</feature>
<reference evidence="2" key="1">
    <citation type="journal article" date="2015" name="Genome Announc.">
        <title>Complete Genome Sequence of a New Member of the Marseilleviridae Recovered from the Brackish Submarine Spring in the Cassis Port-Miou Calanque, France.</title>
        <authorList>
            <person name="Doutre G."/>
            <person name="Arfib B."/>
            <person name="Rochette P."/>
            <person name="Claverie J.M."/>
            <person name="Bonin P."/>
            <person name="Abergel C."/>
        </authorList>
    </citation>
    <scope>NUCLEOTIDE SEQUENCE [LARGE SCALE GENOMIC DNA]</scope>
    <source>
        <strain evidence="2">1</strain>
    </source>
</reference>
<name>A0A0N9PLP6_9VIRU</name>
<evidence type="ECO:0000313" key="3">
    <source>
        <dbReference type="Proteomes" id="UP000319438"/>
    </source>
</evidence>
<keyword evidence="1" id="KW-0472">Membrane</keyword>
<evidence type="ECO:0000256" key="1">
    <source>
        <dbReference type="SAM" id="Phobius"/>
    </source>
</evidence>
<gene>
    <name evidence="2" type="ORF">PMV_008</name>
</gene>
<keyword evidence="1" id="KW-1133">Transmembrane helix</keyword>
<dbReference type="EMBL" id="KT428292">
    <property type="protein sequence ID" value="ALH06706.1"/>
    <property type="molecule type" value="Genomic_DNA"/>
</dbReference>
<organism evidence="2 3">
    <name type="scientific">Port-miou virus</name>
    <dbReference type="NCBI Taxonomy" id="1733873"/>
    <lineage>
        <taxon>Viruses</taxon>
        <taxon>Varidnaviria</taxon>
        <taxon>Bamfordvirae</taxon>
        <taxon>Nucleocytoviricota</taxon>
        <taxon>Megaviricetes</taxon>
        <taxon>Pimascovirales</taxon>
        <taxon>Pimascovirales incertae sedis</taxon>
        <taxon>Marseilleviridae</taxon>
        <taxon>Losannavirus</taxon>
        <taxon>Losannavirus lausannense</taxon>
        <taxon>Lausannevirus</taxon>
    </lineage>
</organism>
<keyword evidence="1" id="KW-0812">Transmembrane</keyword>